<keyword evidence="3" id="KW-1185">Reference proteome</keyword>
<dbReference type="RefSeq" id="WP_326121283.1">
    <property type="nucleotide sequence ID" value="NZ_JARSFG010000003.1"/>
</dbReference>
<dbReference type="EMBL" id="JARSFG010000003">
    <property type="protein sequence ID" value="MEC1177062.1"/>
    <property type="molecule type" value="Genomic_DNA"/>
</dbReference>
<keyword evidence="1" id="KW-1133">Transmembrane helix</keyword>
<comment type="caution">
    <text evidence="2">The sequence shown here is derived from an EMBL/GenBank/DDBJ whole genome shotgun (WGS) entry which is preliminary data.</text>
</comment>
<keyword evidence="1" id="KW-0812">Transmembrane</keyword>
<evidence type="ECO:0000313" key="3">
    <source>
        <dbReference type="Proteomes" id="UP001344888"/>
    </source>
</evidence>
<dbReference type="Proteomes" id="UP001344888">
    <property type="component" value="Unassembled WGS sequence"/>
</dbReference>
<reference evidence="2 3" key="1">
    <citation type="submission" date="2023-03" db="EMBL/GenBank/DDBJ databases">
        <title>Bacillus Genome Sequencing.</title>
        <authorList>
            <person name="Dunlap C."/>
        </authorList>
    </citation>
    <scope>NUCLEOTIDE SEQUENCE [LARGE SCALE GENOMIC DNA]</scope>
    <source>
        <strain evidence="2 3">B-59205</strain>
    </source>
</reference>
<dbReference type="AlphaFoldDB" id="A0AAW9NH75"/>
<feature type="transmembrane region" description="Helical" evidence="1">
    <location>
        <begin position="101"/>
        <end position="120"/>
    </location>
</feature>
<accession>A0AAW9NH75</accession>
<proteinExistence type="predicted"/>
<name>A0AAW9NH75_9BACL</name>
<gene>
    <name evidence="2" type="ORF">P9B03_01080</name>
</gene>
<protein>
    <submittedName>
        <fullName evidence="2">Multidrug DMT transporter permease</fullName>
    </submittedName>
</protein>
<feature type="transmembrane region" description="Helical" evidence="1">
    <location>
        <begin position="39"/>
        <end position="61"/>
    </location>
</feature>
<evidence type="ECO:0000256" key="1">
    <source>
        <dbReference type="SAM" id="Phobius"/>
    </source>
</evidence>
<sequence length="129" mass="14236">MNTKILMSLSALLMVILGGLATFLPQEILDYFDSHPDGLVLLIVQIMGALYMGFAILNWMARSSIVGGIYNRPIALGNFLHFTMVALVLLRALMVEQRIEIIVAAVVYSAFTIWFGLATFTNPIKGKKS</sequence>
<organism evidence="2 3">
    <name type="scientific">Metasolibacillus meyeri</name>
    <dbReference type="NCBI Taxonomy" id="1071052"/>
    <lineage>
        <taxon>Bacteria</taxon>
        <taxon>Bacillati</taxon>
        <taxon>Bacillota</taxon>
        <taxon>Bacilli</taxon>
        <taxon>Bacillales</taxon>
        <taxon>Caryophanaceae</taxon>
        <taxon>Metasolibacillus</taxon>
    </lineage>
</organism>
<feature type="transmembrane region" description="Helical" evidence="1">
    <location>
        <begin position="73"/>
        <end position="95"/>
    </location>
</feature>
<evidence type="ECO:0000313" key="2">
    <source>
        <dbReference type="EMBL" id="MEC1177062.1"/>
    </source>
</evidence>
<keyword evidence="1" id="KW-0472">Membrane</keyword>